<dbReference type="Proteomes" id="UP000256964">
    <property type="component" value="Unassembled WGS sequence"/>
</dbReference>
<feature type="compositionally biased region" description="Basic and acidic residues" evidence="1">
    <location>
        <begin position="265"/>
        <end position="279"/>
    </location>
</feature>
<gene>
    <name evidence="2" type="ORF">OH76DRAFT_1480810</name>
</gene>
<feature type="region of interest" description="Disordered" evidence="1">
    <location>
        <begin position="234"/>
        <end position="286"/>
    </location>
</feature>
<evidence type="ECO:0000256" key="1">
    <source>
        <dbReference type="SAM" id="MobiDB-lite"/>
    </source>
</evidence>
<feature type="compositionally biased region" description="Basic and acidic residues" evidence="1">
    <location>
        <begin position="234"/>
        <end position="252"/>
    </location>
</feature>
<protein>
    <submittedName>
        <fullName evidence="2">Uncharacterized protein</fullName>
    </submittedName>
</protein>
<keyword evidence="3" id="KW-1185">Reference proteome</keyword>
<dbReference type="EMBL" id="KZ857391">
    <property type="protein sequence ID" value="RDX52192.1"/>
    <property type="molecule type" value="Genomic_DNA"/>
</dbReference>
<sequence length="380" mass="40961">MSAHALALPHCPRALFASPDTMKSALSTLAQPPRYSLARPSLLETLKAWGRWDATVCCDWSQATKHAPRCKQTSTQVDTSDSIHRADEDRLTRAQPGRTRELELLADGEPEHSARHNTCGSGSGRATSAGRVPGNLRRPSDCQGQYTPHAVLACSDARIFESPGRSPDAWKRMRPETTYLASDSVGGTSQAVRGEVIHDKEQTSDKVSAAEEEEVARADLDSQRVVVGVECGDLRGEGTMSSDREYVHERTTDGGGGGDDDDDDKQIRRGEWDDGREGGYARTDSGTQLICAPSSETLRSAARHTEPRLGAVLLRSREYRVPCNILASAPNIRETAAHVTVIGGSAMSGACIHAHTHSSVSGHRVLARPVPSSIPRVLDS</sequence>
<feature type="region of interest" description="Disordered" evidence="1">
    <location>
        <begin position="197"/>
        <end position="218"/>
    </location>
</feature>
<proteinExistence type="predicted"/>
<feature type="region of interest" description="Disordered" evidence="1">
    <location>
        <begin position="104"/>
        <end position="143"/>
    </location>
</feature>
<evidence type="ECO:0000313" key="3">
    <source>
        <dbReference type="Proteomes" id="UP000256964"/>
    </source>
</evidence>
<dbReference type="AlphaFoldDB" id="A0A371DI27"/>
<organism evidence="2 3">
    <name type="scientific">Lentinus brumalis</name>
    <dbReference type="NCBI Taxonomy" id="2498619"/>
    <lineage>
        <taxon>Eukaryota</taxon>
        <taxon>Fungi</taxon>
        <taxon>Dikarya</taxon>
        <taxon>Basidiomycota</taxon>
        <taxon>Agaricomycotina</taxon>
        <taxon>Agaricomycetes</taxon>
        <taxon>Polyporales</taxon>
        <taxon>Polyporaceae</taxon>
        <taxon>Lentinus</taxon>
    </lineage>
</organism>
<feature type="compositionally biased region" description="Basic and acidic residues" evidence="1">
    <location>
        <begin position="104"/>
        <end position="114"/>
    </location>
</feature>
<reference evidence="2 3" key="1">
    <citation type="journal article" date="2018" name="Biotechnol. Biofuels">
        <title>Integrative visual omics of the white-rot fungus Polyporus brumalis exposes the biotechnological potential of its oxidative enzymes for delignifying raw plant biomass.</title>
        <authorList>
            <person name="Miyauchi S."/>
            <person name="Rancon A."/>
            <person name="Drula E."/>
            <person name="Hage H."/>
            <person name="Chaduli D."/>
            <person name="Favel A."/>
            <person name="Grisel S."/>
            <person name="Henrissat B."/>
            <person name="Herpoel-Gimbert I."/>
            <person name="Ruiz-Duenas F.J."/>
            <person name="Chevret D."/>
            <person name="Hainaut M."/>
            <person name="Lin J."/>
            <person name="Wang M."/>
            <person name="Pangilinan J."/>
            <person name="Lipzen A."/>
            <person name="Lesage-Meessen L."/>
            <person name="Navarro D."/>
            <person name="Riley R."/>
            <person name="Grigoriev I.V."/>
            <person name="Zhou S."/>
            <person name="Raouche S."/>
            <person name="Rosso M.N."/>
        </authorList>
    </citation>
    <scope>NUCLEOTIDE SEQUENCE [LARGE SCALE GENOMIC DNA]</scope>
    <source>
        <strain evidence="2 3">BRFM 1820</strain>
    </source>
</reference>
<name>A0A371DI27_9APHY</name>
<accession>A0A371DI27</accession>
<evidence type="ECO:0000313" key="2">
    <source>
        <dbReference type="EMBL" id="RDX52192.1"/>
    </source>
</evidence>